<dbReference type="PROSITE" id="PS51294">
    <property type="entry name" value="HTH_MYB"/>
    <property type="match status" value="1"/>
</dbReference>
<sequence>MSLSFPVGSTSLEDKYSKLPDTFSVSSQRKMMFNPSTRQASPLGSSAGSSGHLFSSPSPFPNDVPISYVPHHERHPHNSPVIPESSGGKSLPPIHSSLSEVQSTALNDHIGENKDVSWCPDAFQDFLDFPEMESVQNDQVERSTIPLTSEDHGEKTDWSAWDQLITIGDDLDQYWPDLPGNCNATDSKQEQSQNYQHQPSQSGEHSTVSDPSSAAPSTKPRMRWTQELHEAFVEAVNKLGGSERATPKGIVNLMKVPSLTIYHVKSHLQKYRTARYKPEPAEGNSEKQSTSSEDVETKEVKTSMGITEALRLQVELQKRLHEQLENQRKLQLQIEEQGKYLQKMFEQHKKMENKLKASPSTSNDPCSPLSNIVNHSGESNKSKNSEQDHPRTGISPSNSELDGSSNDASRKRKAQETEFDKAPDSSNVEPDVPPTKYARSG</sequence>
<dbReference type="InterPro" id="IPR017930">
    <property type="entry name" value="Myb_dom"/>
</dbReference>
<dbReference type="eggNOG" id="ENOG502RQ9X">
    <property type="taxonomic scope" value="Eukaryota"/>
</dbReference>
<comment type="subcellular location">
    <subcellularLocation>
        <location evidence="1">Nucleus</location>
    </subcellularLocation>
</comment>
<keyword evidence="5" id="KW-0804">Transcription</keyword>
<dbReference type="Proteomes" id="UP000030645">
    <property type="component" value="Unassembled WGS sequence"/>
</dbReference>
<feature type="region of interest" description="Disordered" evidence="7">
    <location>
        <begin position="27"/>
        <end position="97"/>
    </location>
</feature>
<accession>W9RHI8</accession>
<keyword evidence="4" id="KW-0175">Coiled coil</keyword>
<evidence type="ECO:0000256" key="2">
    <source>
        <dbReference type="ARBA" id="ARBA00006783"/>
    </source>
</evidence>
<feature type="compositionally biased region" description="Low complexity" evidence="7">
    <location>
        <begin position="40"/>
        <end position="57"/>
    </location>
</feature>
<feature type="region of interest" description="Disordered" evidence="7">
    <location>
        <begin position="276"/>
        <end position="303"/>
    </location>
</feature>
<protein>
    <submittedName>
        <fullName evidence="9">Myb family transcription factor APL</fullName>
    </submittedName>
</protein>
<feature type="compositionally biased region" description="Polar residues" evidence="7">
    <location>
        <begin position="182"/>
        <end position="216"/>
    </location>
</feature>
<dbReference type="InterPro" id="IPR001005">
    <property type="entry name" value="SANT/Myb"/>
</dbReference>
<evidence type="ECO:0000256" key="1">
    <source>
        <dbReference type="ARBA" id="ARBA00004123"/>
    </source>
</evidence>
<dbReference type="KEGG" id="mnt:21407228"/>
<dbReference type="EMBL" id="KE345062">
    <property type="protein sequence ID" value="EXB93151.1"/>
    <property type="molecule type" value="Genomic_DNA"/>
</dbReference>
<dbReference type="InterPro" id="IPR006447">
    <property type="entry name" value="Myb_dom_plants"/>
</dbReference>
<dbReference type="PANTHER" id="PTHR31499:SF80">
    <property type="entry name" value="HTH MYB-TYPE DOMAIN-CONTAINING PROTEIN"/>
    <property type="match status" value="1"/>
</dbReference>
<evidence type="ECO:0000256" key="4">
    <source>
        <dbReference type="ARBA" id="ARBA00023054"/>
    </source>
</evidence>
<dbReference type="NCBIfam" id="TIGR01557">
    <property type="entry name" value="myb_SHAQKYF"/>
    <property type="match status" value="1"/>
</dbReference>
<evidence type="ECO:0000259" key="8">
    <source>
        <dbReference type="PROSITE" id="PS51294"/>
    </source>
</evidence>
<keyword evidence="3" id="KW-0805">Transcription regulation</keyword>
<organism evidence="9 10">
    <name type="scientific">Morus notabilis</name>
    <dbReference type="NCBI Taxonomy" id="981085"/>
    <lineage>
        <taxon>Eukaryota</taxon>
        <taxon>Viridiplantae</taxon>
        <taxon>Streptophyta</taxon>
        <taxon>Embryophyta</taxon>
        <taxon>Tracheophyta</taxon>
        <taxon>Spermatophyta</taxon>
        <taxon>Magnoliopsida</taxon>
        <taxon>eudicotyledons</taxon>
        <taxon>Gunneridae</taxon>
        <taxon>Pentapetalae</taxon>
        <taxon>rosids</taxon>
        <taxon>fabids</taxon>
        <taxon>Rosales</taxon>
        <taxon>Moraceae</taxon>
        <taxon>Moreae</taxon>
        <taxon>Morus</taxon>
    </lineage>
</organism>
<dbReference type="STRING" id="981085.W9RHI8"/>
<dbReference type="InterPro" id="IPR025756">
    <property type="entry name" value="Myb_CC_LHEQLE"/>
</dbReference>
<dbReference type="Pfam" id="PF00249">
    <property type="entry name" value="Myb_DNA-binding"/>
    <property type="match status" value="1"/>
</dbReference>
<evidence type="ECO:0000313" key="9">
    <source>
        <dbReference type="EMBL" id="EXB93151.1"/>
    </source>
</evidence>
<feature type="compositionally biased region" description="Polar residues" evidence="7">
    <location>
        <begin position="27"/>
        <end position="39"/>
    </location>
</feature>
<dbReference type="GO" id="GO:0003700">
    <property type="term" value="F:DNA-binding transcription factor activity"/>
    <property type="evidence" value="ECO:0007669"/>
    <property type="project" value="InterPro"/>
</dbReference>
<feature type="compositionally biased region" description="Basic and acidic residues" evidence="7">
    <location>
        <begin position="345"/>
        <end position="355"/>
    </location>
</feature>
<dbReference type="GO" id="GO:0003677">
    <property type="term" value="F:DNA binding"/>
    <property type="evidence" value="ECO:0007669"/>
    <property type="project" value="InterPro"/>
</dbReference>
<keyword evidence="10" id="KW-1185">Reference proteome</keyword>
<feature type="compositionally biased region" description="Basic and acidic residues" evidence="7">
    <location>
        <begin position="414"/>
        <end position="423"/>
    </location>
</feature>
<name>W9RHI8_9ROSA</name>
<evidence type="ECO:0000256" key="3">
    <source>
        <dbReference type="ARBA" id="ARBA00023015"/>
    </source>
</evidence>
<feature type="region of interest" description="Disordered" evidence="7">
    <location>
        <begin position="176"/>
        <end position="226"/>
    </location>
</feature>
<proteinExistence type="inferred from homology"/>
<dbReference type="Pfam" id="PF14379">
    <property type="entry name" value="Myb_CC_LHEQLE"/>
    <property type="match status" value="1"/>
</dbReference>
<evidence type="ECO:0000256" key="5">
    <source>
        <dbReference type="ARBA" id="ARBA00023163"/>
    </source>
</evidence>
<evidence type="ECO:0000256" key="7">
    <source>
        <dbReference type="SAM" id="MobiDB-lite"/>
    </source>
</evidence>
<evidence type="ECO:0000256" key="6">
    <source>
        <dbReference type="ARBA" id="ARBA00023242"/>
    </source>
</evidence>
<dbReference type="OrthoDB" id="551907at2759"/>
<feature type="region of interest" description="Disordered" evidence="7">
    <location>
        <begin position="1"/>
        <end position="20"/>
    </location>
</feature>
<dbReference type="PANTHER" id="PTHR31499">
    <property type="entry name" value="MYB FAMILY TRANSCRIPTION FACTOR PHL11"/>
    <property type="match status" value="1"/>
</dbReference>
<dbReference type="InterPro" id="IPR009057">
    <property type="entry name" value="Homeodomain-like_sf"/>
</dbReference>
<dbReference type="Gene3D" id="1.10.10.60">
    <property type="entry name" value="Homeodomain-like"/>
    <property type="match status" value="1"/>
</dbReference>
<dbReference type="FunFam" id="1.10.10.60:FF:000002">
    <property type="entry name" value="Myb family transcription factor"/>
    <property type="match status" value="1"/>
</dbReference>
<evidence type="ECO:0000313" key="10">
    <source>
        <dbReference type="Proteomes" id="UP000030645"/>
    </source>
</evidence>
<feature type="compositionally biased region" description="Polar residues" evidence="7">
    <location>
        <begin position="358"/>
        <end position="377"/>
    </location>
</feature>
<feature type="compositionally biased region" description="Polar residues" evidence="7">
    <location>
        <begin position="394"/>
        <end position="407"/>
    </location>
</feature>
<dbReference type="GO" id="GO:0005634">
    <property type="term" value="C:nucleus"/>
    <property type="evidence" value="ECO:0007669"/>
    <property type="project" value="UniProtKB-SubCell"/>
</dbReference>
<dbReference type="SUPFAM" id="SSF46689">
    <property type="entry name" value="Homeodomain-like"/>
    <property type="match status" value="1"/>
</dbReference>
<comment type="similarity">
    <text evidence="2">Belongs to the MYB-CC family.</text>
</comment>
<gene>
    <name evidence="9" type="ORF">L484_024489</name>
</gene>
<feature type="domain" description="HTH myb-type" evidence="8">
    <location>
        <begin position="218"/>
        <end position="276"/>
    </location>
</feature>
<feature type="compositionally biased region" description="Polar residues" evidence="7">
    <location>
        <begin position="1"/>
        <end position="11"/>
    </location>
</feature>
<keyword evidence="6" id="KW-0539">Nucleus</keyword>
<feature type="compositionally biased region" description="Basic and acidic residues" evidence="7">
    <location>
        <begin position="378"/>
        <end position="391"/>
    </location>
</feature>
<reference evidence="10" key="1">
    <citation type="submission" date="2013-01" db="EMBL/GenBank/DDBJ databases">
        <title>Draft Genome Sequence of a Mulberry Tree, Morus notabilis C.K. Schneid.</title>
        <authorList>
            <person name="He N."/>
            <person name="Zhao S."/>
        </authorList>
    </citation>
    <scope>NUCLEOTIDE SEQUENCE</scope>
</reference>
<feature type="region of interest" description="Disordered" evidence="7">
    <location>
        <begin position="345"/>
        <end position="441"/>
    </location>
</feature>
<dbReference type="AlphaFoldDB" id="W9RHI8"/>
<dbReference type="InterPro" id="IPR046955">
    <property type="entry name" value="PHR1-like"/>
</dbReference>